<gene>
    <name evidence="1" type="ORF">PSAL_019890</name>
</gene>
<accession>A0A418SKJ5</accession>
<name>A0A418SKJ5_9RHOB</name>
<sequence>MARFTDLPNASHIWYFPDERFMQDLLHTVRGEIDRHDMPGRSQGDLVNPVMI</sequence>
<dbReference type="KEGG" id="palw:PSAL_019890"/>
<organism evidence="1 2">
    <name type="scientific">Pseudooceanicola algae</name>
    <dbReference type="NCBI Taxonomy" id="1537215"/>
    <lineage>
        <taxon>Bacteria</taxon>
        <taxon>Pseudomonadati</taxon>
        <taxon>Pseudomonadota</taxon>
        <taxon>Alphaproteobacteria</taxon>
        <taxon>Rhodobacterales</taxon>
        <taxon>Paracoccaceae</taxon>
        <taxon>Pseudooceanicola</taxon>
    </lineage>
</organism>
<dbReference type="RefSeq" id="WP_196222700.1">
    <property type="nucleotide sequence ID" value="NZ_CP060436.1"/>
</dbReference>
<dbReference type="AlphaFoldDB" id="A0A418SKJ5"/>
<evidence type="ECO:0000313" key="2">
    <source>
        <dbReference type="Proteomes" id="UP000283786"/>
    </source>
</evidence>
<proteinExistence type="predicted"/>
<keyword evidence="2" id="KW-1185">Reference proteome</keyword>
<reference evidence="1 2" key="1">
    <citation type="submission" date="2020-08" db="EMBL/GenBank/DDBJ databases">
        <title>Genome sequence of Rhodobacteraceae bacterium Lw-13e.</title>
        <authorList>
            <person name="Poehlein A."/>
            <person name="Wolter L."/>
            <person name="Daniel R."/>
            <person name="Brinkhoff T."/>
        </authorList>
    </citation>
    <scope>NUCLEOTIDE SEQUENCE [LARGE SCALE GENOMIC DNA]</scope>
    <source>
        <strain evidence="1 2">Lw-13e</strain>
    </source>
</reference>
<protein>
    <submittedName>
        <fullName evidence="1">Uncharacterized protein</fullName>
    </submittedName>
</protein>
<evidence type="ECO:0000313" key="1">
    <source>
        <dbReference type="EMBL" id="QPM90749.1"/>
    </source>
</evidence>
<dbReference type="Proteomes" id="UP000283786">
    <property type="component" value="Chromosome"/>
</dbReference>
<dbReference type="EMBL" id="CP060436">
    <property type="protein sequence ID" value="QPM90749.1"/>
    <property type="molecule type" value="Genomic_DNA"/>
</dbReference>